<accession>A0A096H0Y7</accession>
<proteinExistence type="predicted"/>
<comment type="caution">
    <text evidence="2">The sequence shown here is derived from an EMBL/GenBank/DDBJ whole genome shotgun (WGS) entry which is preliminary data.</text>
</comment>
<evidence type="ECO:0000313" key="2">
    <source>
        <dbReference type="EMBL" id="KGH31080.1"/>
    </source>
</evidence>
<dbReference type="EMBL" id="AWOR01000032">
    <property type="protein sequence ID" value="KGH31080.1"/>
    <property type="molecule type" value="Genomic_DNA"/>
</dbReference>
<gene>
    <name evidence="2" type="ORF">P353_07150</name>
</gene>
<feature type="transmembrane region" description="Helical" evidence="1">
    <location>
        <begin position="32"/>
        <end position="53"/>
    </location>
</feature>
<evidence type="ECO:0000256" key="1">
    <source>
        <dbReference type="SAM" id="Phobius"/>
    </source>
</evidence>
<dbReference type="Proteomes" id="UP000029553">
    <property type="component" value="Unassembled WGS sequence"/>
</dbReference>
<reference evidence="2 3" key="1">
    <citation type="submission" date="2013-09" db="EMBL/GenBank/DDBJ databases">
        <title>High correlation between genotypes and phenotypes of environmental bacteria Comamonas testosteroni strains.</title>
        <authorList>
            <person name="Liu L."/>
            <person name="Zhu W."/>
            <person name="Xia X."/>
            <person name="Xu B."/>
            <person name="Luo M."/>
            <person name="Wang G."/>
        </authorList>
    </citation>
    <scope>NUCLEOTIDE SEQUENCE [LARGE SCALE GENOMIC DNA]</scope>
    <source>
        <strain evidence="2 3">JL40</strain>
    </source>
</reference>
<evidence type="ECO:0008006" key="4">
    <source>
        <dbReference type="Google" id="ProtNLM"/>
    </source>
</evidence>
<feature type="transmembrane region" description="Helical" evidence="1">
    <location>
        <begin position="7"/>
        <end position="26"/>
    </location>
</feature>
<keyword evidence="1" id="KW-0472">Membrane</keyword>
<keyword evidence="1" id="KW-0812">Transmembrane</keyword>
<evidence type="ECO:0000313" key="3">
    <source>
        <dbReference type="Proteomes" id="UP000029553"/>
    </source>
</evidence>
<dbReference type="AlphaFoldDB" id="A0A096H0Y7"/>
<protein>
    <recommendedName>
        <fullName evidence="4">Transmembrane protein</fullName>
    </recommendedName>
</protein>
<keyword evidence="1" id="KW-1133">Transmembrane helix</keyword>
<sequence length="91" mass="10676">MFGRGNGMYLLILLGAVVSVLKLMGVEPVVDWSWYSLSMTFLFLLLWLVLVTVRRTREKNKENENDINSEPPEEPEVAVWADIHEWERNRK</sequence>
<organism evidence="2 3">
    <name type="scientific">Comamonas testosteroni</name>
    <name type="common">Pseudomonas testosteroni</name>
    <dbReference type="NCBI Taxonomy" id="285"/>
    <lineage>
        <taxon>Bacteria</taxon>
        <taxon>Pseudomonadati</taxon>
        <taxon>Pseudomonadota</taxon>
        <taxon>Betaproteobacteria</taxon>
        <taxon>Burkholderiales</taxon>
        <taxon>Comamonadaceae</taxon>
        <taxon>Comamonas</taxon>
    </lineage>
</organism>
<name>A0A096H0Y7_COMTE</name>